<keyword evidence="1" id="KW-0472">Membrane</keyword>
<sequence length="80" mass="9797">SYQWIVLGLSNTSFRPVQNSDCNLNRRTSYFRIHFLLLEILLPFYYLFIRSNFTYKFLFPFQIGFLKEKGKHFLQFSLWS</sequence>
<proteinExistence type="predicted"/>
<dbReference type="EMBL" id="HACA01026128">
    <property type="protein sequence ID" value="CDW43489.1"/>
    <property type="molecule type" value="Transcribed_RNA"/>
</dbReference>
<reference evidence="2" key="1">
    <citation type="submission" date="2014-05" db="EMBL/GenBank/DDBJ databases">
        <authorList>
            <person name="Chronopoulou M."/>
        </authorList>
    </citation>
    <scope>NUCLEOTIDE SEQUENCE</scope>
    <source>
        <tissue evidence="2">Whole organism</tissue>
    </source>
</reference>
<organism evidence="2">
    <name type="scientific">Lepeophtheirus salmonis</name>
    <name type="common">Salmon louse</name>
    <name type="synonym">Caligus salmonis</name>
    <dbReference type="NCBI Taxonomy" id="72036"/>
    <lineage>
        <taxon>Eukaryota</taxon>
        <taxon>Metazoa</taxon>
        <taxon>Ecdysozoa</taxon>
        <taxon>Arthropoda</taxon>
        <taxon>Crustacea</taxon>
        <taxon>Multicrustacea</taxon>
        <taxon>Hexanauplia</taxon>
        <taxon>Copepoda</taxon>
        <taxon>Siphonostomatoida</taxon>
        <taxon>Caligidae</taxon>
        <taxon>Lepeophtheirus</taxon>
    </lineage>
</organism>
<evidence type="ECO:0000313" key="2">
    <source>
        <dbReference type="EMBL" id="CDW43489.1"/>
    </source>
</evidence>
<feature type="transmembrane region" description="Helical" evidence="1">
    <location>
        <begin position="29"/>
        <end position="48"/>
    </location>
</feature>
<feature type="non-terminal residue" evidence="2">
    <location>
        <position position="1"/>
    </location>
</feature>
<keyword evidence="1" id="KW-0812">Transmembrane</keyword>
<evidence type="ECO:0000256" key="1">
    <source>
        <dbReference type="SAM" id="Phobius"/>
    </source>
</evidence>
<name>A0A0K2UYZ3_LEPSM</name>
<keyword evidence="1" id="KW-1133">Transmembrane helix</keyword>
<dbReference type="AlphaFoldDB" id="A0A0K2UYZ3"/>
<accession>A0A0K2UYZ3</accession>
<protein>
    <submittedName>
        <fullName evidence="2">Uncharacterized protein</fullName>
    </submittedName>
</protein>